<evidence type="ECO:0000313" key="2">
    <source>
        <dbReference type="EMBL" id="KAF5217520.1"/>
    </source>
</evidence>
<comment type="caution">
    <text evidence="2">The sequence shown here is derived from an EMBL/GenBank/DDBJ whole genome shotgun (WGS) entry which is preliminary data.</text>
</comment>
<feature type="region of interest" description="Disordered" evidence="1">
    <location>
        <begin position="164"/>
        <end position="207"/>
    </location>
</feature>
<dbReference type="Proteomes" id="UP000583944">
    <property type="component" value="Unassembled WGS sequence"/>
</dbReference>
<proteinExistence type="predicted"/>
<gene>
    <name evidence="2" type="ORF">ECC02_009621</name>
</gene>
<feature type="compositionally biased region" description="Basic residues" evidence="1">
    <location>
        <begin position="36"/>
        <end position="46"/>
    </location>
</feature>
<dbReference type="VEuPathDB" id="TriTrypDB:ECC02_009621"/>
<dbReference type="AlphaFoldDB" id="A0A7J6XU49"/>
<reference evidence="2 3" key="1">
    <citation type="journal article" date="2019" name="Genome Biol. Evol.">
        <title>Nanopore Sequencing Significantly Improves Genome Assembly of the Protozoan Parasite Trypanosoma cruzi.</title>
        <authorList>
            <person name="Diaz-Viraque F."/>
            <person name="Pita S."/>
            <person name="Greif G."/>
            <person name="de Souza R.C.M."/>
            <person name="Iraola G."/>
            <person name="Robello C."/>
        </authorList>
    </citation>
    <scope>NUCLEOTIDE SEQUENCE [LARGE SCALE GENOMIC DNA]</scope>
    <source>
        <strain evidence="2 3">Berenice</strain>
    </source>
</reference>
<feature type="compositionally biased region" description="Basic and acidic residues" evidence="1">
    <location>
        <begin position="197"/>
        <end position="207"/>
    </location>
</feature>
<name>A0A7J6XU49_TRYCR</name>
<dbReference type="VEuPathDB" id="TriTrypDB:BCY84_02693"/>
<sequence>MCRNILDERSLLQIGPGNFNPPLACQQGVAALTSGKRFRRRQRRAGHRSEGGTAPPIQGFLVIRKARAGLSKSGQESHRACARCRHSGTDVRVNTRNRVLSRPTSACHAVCAPSFSSWKSFHHGRFTAVREPTCHALAQFCGRDRAMTVSASAVTLRGTPRCHGENVKPAVRPRSASESGTVQISSVTSSCTSSGPRRSDSIAERESVAAGTRVGDWDAAARRGTGKCLRQCSVAGRPARQEHARLPAAVR</sequence>
<feature type="region of interest" description="Disordered" evidence="1">
    <location>
        <begin position="36"/>
        <end position="56"/>
    </location>
</feature>
<protein>
    <submittedName>
        <fullName evidence="2">Uncharacterized protein</fullName>
    </submittedName>
</protein>
<organism evidence="2 3">
    <name type="scientific">Trypanosoma cruzi</name>
    <dbReference type="NCBI Taxonomy" id="5693"/>
    <lineage>
        <taxon>Eukaryota</taxon>
        <taxon>Discoba</taxon>
        <taxon>Euglenozoa</taxon>
        <taxon>Kinetoplastea</taxon>
        <taxon>Metakinetoplastina</taxon>
        <taxon>Trypanosomatida</taxon>
        <taxon>Trypanosomatidae</taxon>
        <taxon>Trypanosoma</taxon>
        <taxon>Schizotrypanum</taxon>
    </lineage>
</organism>
<evidence type="ECO:0000313" key="3">
    <source>
        <dbReference type="Proteomes" id="UP000583944"/>
    </source>
</evidence>
<evidence type="ECO:0000256" key="1">
    <source>
        <dbReference type="SAM" id="MobiDB-lite"/>
    </source>
</evidence>
<feature type="compositionally biased region" description="Low complexity" evidence="1">
    <location>
        <begin position="185"/>
        <end position="194"/>
    </location>
</feature>
<accession>A0A7J6XU49</accession>
<dbReference type="EMBL" id="JABDHM010000132">
    <property type="protein sequence ID" value="KAF5217520.1"/>
    <property type="molecule type" value="Genomic_DNA"/>
</dbReference>